<dbReference type="PANTHER" id="PTHR31019">
    <property type="entry name" value="SMALL INTEGRAL MEMBRANE PROTEIN 14"/>
    <property type="match status" value="1"/>
</dbReference>
<feature type="transmembrane region" description="Helical" evidence="3">
    <location>
        <begin position="54"/>
        <end position="72"/>
    </location>
</feature>
<sequence>MAEHDPCECVFNHETAMRRLLSLLRNSQGYCTDAECTSEFPGPQGDGLFGGGNTMFMVMMLWAVMALALFFLRPKSLRREPDGKPGPSNGEGPNNEPPAPGVH</sequence>
<dbReference type="GO" id="GO:0005783">
    <property type="term" value="C:endoplasmic reticulum"/>
    <property type="evidence" value="ECO:0007669"/>
    <property type="project" value="TreeGrafter"/>
</dbReference>
<keyword evidence="3" id="KW-1133">Transmembrane helix</keyword>
<dbReference type="InterPro" id="IPR020309">
    <property type="entry name" value="Smim-14"/>
</dbReference>
<keyword evidence="4" id="KW-1185">Reference proteome</keyword>
<accession>A0A914W8E1</accession>
<dbReference type="AlphaFoldDB" id="A0A914W8E1"/>
<evidence type="ECO:0000256" key="3">
    <source>
        <dbReference type="SAM" id="Phobius"/>
    </source>
</evidence>
<dbReference type="PANTHER" id="PTHR31019:SF1">
    <property type="entry name" value="SMALL INTEGRAL MEMBRANE PROTEIN 14"/>
    <property type="match status" value="1"/>
</dbReference>
<protein>
    <recommendedName>
        <fullName evidence="1">Small integral membrane protein 14</fullName>
    </recommendedName>
</protein>
<dbReference type="Pfam" id="PF11027">
    <property type="entry name" value="DUF2615"/>
    <property type="match status" value="1"/>
</dbReference>
<keyword evidence="3" id="KW-0812">Transmembrane</keyword>
<reference evidence="5" key="1">
    <citation type="submission" date="2022-11" db="UniProtKB">
        <authorList>
            <consortium name="WormBaseParasite"/>
        </authorList>
    </citation>
    <scope>IDENTIFICATION</scope>
</reference>
<feature type="region of interest" description="Disordered" evidence="2">
    <location>
        <begin position="78"/>
        <end position="103"/>
    </location>
</feature>
<organism evidence="4 5">
    <name type="scientific">Plectus sambesii</name>
    <dbReference type="NCBI Taxonomy" id="2011161"/>
    <lineage>
        <taxon>Eukaryota</taxon>
        <taxon>Metazoa</taxon>
        <taxon>Ecdysozoa</taxon>
        <taxon>Nematoda</taxon>
        <taxon>Chromadorea</taxon>
        <taxon>Plectida</taxon>
        <taxon>Plectina</taxon>
        <taxon>Plectoidea</taxon>
        <taxon>Plectidae</taxon>
        <taxon>Plectus</taxon>
    </lineage>
</organism>
<dbReference type="Proteomes" id="UP000887566">
    <property type="component" value="Unplaced"/>
</dbReference>
<feature type="compositionally biased region" description="Low complexity" evidence="2">
    <location>
        <begin position="85"/>
        <end position="94"/>
    </location>
</feature>
<evidence type="ECO:0000256" key="1">
    <source>
        <dbReference type="ARBA" id="ARBA00017902"/>
    </source>
</evidence>
<evidence type="ECO:0000256" key="2">
    <source>
        <dbReference type="SAM" id="MobiDB-lite"/>
    </source>
</evidence>
<proteinExistence type="predicted"/>
<dbReference type="WBParaSite" id="PSAMB.scaffold330size56329.g4925.t1">
    <property type="protein sequence ID" value="PSAMB.scaffold330size56329.g4925.t1"/>
    <property type="gene ID" value="PSAMB.scaffold330size56329.g4925"/>
</dbReference>
<evidence type="ECO:0000313" key="5">
    <source>
        <dbReference type="WBParaSite" id="PSAMB.scaffold330size56329.g4925.t1"/>
    </source>
</evidence>
<keyword evidence="3" id="KW-0472">Membrane</keyword>
<name>A0A914W8E1_9BILA</name>
<evidence type="ECO:0000313" key="4">
    <source>
        <dbReference type="Proteomes" id="UP000887566"/>
    </source>
</evidence>